<dbReference type="EMBL" id="VSSQ01142391">
    <property type="protein sequence ID" value="MPN63253.1"/>
    <property type="molecule type" value="Genomic_DNA"/>
</dbReference>
<reference evidence="1" key="1">
    <citation type="submission" date="2019-08" db="EMBL/GenBank/DDBJ databases">
        <authorList>
            <person name="Kucharzyk K."/>
            <person name="Murdoch R.W."/>
            <person name="Higgins S."/>
            <person name="Loffler F."/>
        </authorList>
    </citation>
    <scope>NUCLEOTIDE SEQUENCE</scope>
</reference>
<name>A0A645JVJ8_9ZZZZ</name>
<comment type="caution">
    <text evidence="1">The sequence shown here is derived from an EMBL/GenBank/DDBJ whole genome shotgun (WGS) entry which is preliminary data.</text>
</comment>
<accession>A0A645JVJ8</accession>
<sequence>MPGDRLALPVRVGGEKHFLAVSGGLAQTLDNFFLAFNGLIIRREPMLHIDAQFTFGQVTDMTHRGLHLIAGAQILSDGLGFGGRLHNH</sequence>
<proteinExistence type="predicted"/>
<gene>
    <name evidence="1" type="ORF">SDC9_211010</name>
</gene>
<evidence type="ECO:0000313" key="1">
    <source>
        <dbReference type="EMBL" id="MPN63253.1"/>
    </source>
</evidence>
<dbReference type="AlphaFoldDB" id="A0A645JVJ8"/>
<protein>
    <submittedName>
        <fullName evidence="1">Uncharacterized protein</fullName>
    </submittedName>
</protein>
<organism evidence="1">
    <name type="scientific">bioreactor metagenome</name>
    <dbReference type="NCBI Taxonomy" id="1076179"/>
    <lineage>
        <taxon>unclassified sequences</taxon>
        <taxon>metagenomes</taxon>
        <taxon>ecological metagenomes</taxon>
    </lineage>
</organism>